<feature type="region of interest" description="Disordered" evidence="1">
    <location>
        <begin position="103"/>
        <end position="138"/>
    </location>
</feature>
<feature type="compositionally biased region" description="Polar residues" evidence="1">
    <location>
        <begin position="108"/>
        <end position="118"/>
    </location>
</feature>
<gene>
    <name evidence="3" type="ORF">CVIRNUC_010553</name>
</gene>
<evidence type="ECO:0000256" key="1">
    <source>
        <dbReference type="SAM" id="MobiDB-lite"/>
    </source>
</evidence>
<feature type="transmembrane region" description="Helical" evidence="2">
    <location>
        <begin position="20"/>
        <end position="39"/>
    </location>
</feature>
<dbReference type="PANTHER" id="PTHR36338">
    <property type="entry name" value="OS02G0495900 PROTEIN"/>
    <property type="match status" value="1"/>
</dbReference>
<keyword evidence="4" id="KW-1185">Reference proteome</keyword>
<organism evidence="3 4">
    <name type="scientific">Coccomyxa viridis</name>
    <dbReference type="NCBI Taxonomy" id="1274662"/>
    <lineage>
        <taxon>Eukaryota</taxon>
        <taxon>Viridiplantae</taxon>
        <taxon>Chlorophyta</taxon>
        <taxon>core chlorophytes</taxon>
        <taxon>Trebouxiophyceae</taxon>
        <taxon>Trebouxiophyceae incertae sedis</taxon>
        <taxon>Coccomyxaceae</taxon>
        <taxon>Coccomyxa</taxon>
    </lineage>
</organism>
<feature type="compositionally biased region" description="Polar residues" evidence="1">
    <location>
        <begin position="126"/>
        <end position="138"/>
    </location>
</feature>
<dbReference type="PANTHER" id="PTHR36338:SF1">
    <property type="entry name" value="OS02G0495900 PROTEIN"/>
    <property type="match status" value="1"/>
</dbReference>
<reference evidence="3 4" key="1">
    <citation type="submission" date="2023-10" db="EMBL/GenBank/DDBJ databases">
        <authorList>
            <person name="Maclean D."/>
            <person name="Macfadyen A."/>
        </authorList>
    </citation>
    <scope>NUCLEOTIDE SEQUENCE [LARGE SCALE GENOMIC DNA]</scope>
</reference>
<proteinExistence type="predicted"/>
<name>A0AAV1IM63_9CHLO</name>
<dbReference type="EMBL" id="CAUYUE010000017">
    <property type="protein sequence ID" value="CAK0787335.1"/>
    <property type="molecule type" value="Genomic_DNA"/>
</dbReference>
<keyword evidence="2" id="KW-0812">Transmembrane</keyword>
<evidence type="ECO:0000313" key="3">
    <source>
        <dbReference type="EMBL" id="CAK0787335.1"/>
    </source>
</evidence>
<accession>A0AAV1IM63</accession>
<keyword evidence="2" id="KW-1133">Transmembrane helix</keyword>
<keyword evidence="2" id="KW-0472">Membrane</keyword>
<dbReference type="Proteomes" id="UP001314263">
    <property type="component" value="Unassembled WGS sequence"/>
</dbReference>
<dbReference type="AlphaFoldDB" id="A0AAV1IM63"/>
<sequence length="138" mass="15291">MSWIWEKSATWRWLVAVTKRSPAAMTAFTIGMCVVPYYAGQAVMSGTSMVTEQGTSLEQQLRARQTLEHKVLAKANRERLRVLLGEAEKGGLRDNERYAAALRGESLGTHSRGTTVGAQNIRDSRQSSSAWQGHQKTP</sequence>
<protein>
    <submittedName>
        <fullName evidence="3">Uncharacterized protein</fullName>
    </submittedName>
</protein>
<evidence type="ECO:0000256" key="2">
    <source>
        <dbReference type="SAM" id="Phobius"/>
    </source>
</evidence>
<evidence type="ECO:0000313" key="4">
    <source>
        <dbReference type="Proteomes" id="UP001314263"/>
    </source>
</evidence>
<comment type="caution">
    <text evidence="3">The sequence shown here is derived from an EMBL/GenBank/DDBJ whole genome shotgun (WGS) entry which is preliminary data.</text>
</comment>